<dbReference type="Proteomes" id="UP001164743">
    <property type="component" value="Chromosome 1A"/>
</dbReference>
<dbReference type="GeneID" id="77806876"/>
<proteinExistence type="predicted"/>
<gene>
    <name evidence="3" type="ORF">PtA15_1A905</name>
</gene>
<dbReference type="RefSeq" id="XP_053017118.1">
    <property type="nucleotide sequence ID" value="XM_053165981.1"/>
</dbReference>
<sequence>MHFPFLLILPLLVGQYSAAELTATCPAHKISDEAVMESSVEIPLSDLGSSHELEHTAEFDPSQTLPPMHHQIIDIPSQEPVGKCTDQNTIGKVGETVIEDSNKSEKKNPAGISTDQKSLSLKEGEQILAQDKGKEVMDPEQPPKFDCNSYMLEVMPFLIVFGLPLVGLMFYLIHLITHKF</sequence>
<accession>A0ABY7C8S0</accession>
<evidence type="ECO:0000256" key="2">
    <source>
        <dbReference type="SAM" id="SignalP"/>
    </source>
</evidence>
<keyword evidence="4" id="KW-1185">Reference proteome</keyword>
<name>A0ABY7C8S0_9BASI</name>
<keyword evidence="1" id="KW-0472">Membrane</keyword>
<feature type="transmembrane region" description="Helical" evidence="1">
    <location>
        <begin position="154"/>
        <end position="176"/>
    </location>
</feature>
<keyword evidence="1" id="KW-0812">Transmembrane</keyword>
<keyword evidence="2" id="KW-0732">Signal</keyword>
<feature type="signal peptide" evidence="2">
    <location>
        <begin position="1"/>
        <end position="18"/>
    </location>
</feature>
<reference evidence="3" key="1">
    <citation type="submission" date="2022-10" db="EMBL/GenBank/DDBJ databases">
        <title>Puccinia triticina Genome sequencing and assembly.</title>
        <authorList>
            <person name="Li C."/>
        </authorList>
    </citation>
    <scope>NUCLEOTIDE SEQUENCE</scope>
    <source>
        <strain evidence="3">Pt15</strain>
    </source>
</reference>
<evidence type="ECO:0000313" key="4">
    <source>
        <dbReference type="Proteomes" id="UP001164743"/>
    </source>
</evidence>
<dbReference type="EMBL" id="CP110421">
    <property type="protein sequence ID" value="WAQ81563.1"/>
    <property type="molecule type" value="Genomic_DNA"/>
</dbReference>
<evidence type="ECO:0000256" key="1">
    <source>
        <dbReference type="SAM" id="Phobius"/>
    </source>
</evidence>
<protein>
    <submittedName>
        <fullName evidence="3">Uncharacterized protein</fullName>
    </submittedName>
</protein>
<feature type="chain" id="PRO_5046172722" evidence="2">
    <location>
        <begin position="19"/>
        <end position="180"/>
    </location>
</feature>
<evidence type="ECO:0000313" key="3">
    <source>
        <dbReference type="EMBL" id="WAQ81563.1"/>
    </source>
</evidence>
<organism evidence="3 4">
    <name type="scientific">Puccinia triticina</name>
    <dbReference type="NCBI Taxonomy" id="208348"/>
    <lineage>
        <taxon>Eukaryota</taxon>
        <taxon>Fungi</taxon>
        <taxon>Dikarya</taxon>
        <taxon>Basidiomycota</taxon>
        <taxon>Pucciniomycotina</taxon>
        <taxon>Pucciniomycetes</taxon>
        <taxon>Pucciniales</taxon>
        <taxon>Pucciniaceae</taxon>
        <taxon>Puccinia</taxon>
    </lineage>
</organism>
<keyword evidence="1" id="KW-1133">Transmembrane helix</keyword>